<evidence type="ECO:0000313" key="2">
    <source>
        <dbReference type="WBParaSite" id="EN70_6980"/>
    </source>
</evidence>
<dbReference type="Proteomes" id="UP000095285">
    <property type="component" value="Unassembled WGS sequence"/>
</dbReference>
<evidence type="ECO:0000313" key="1">
    <source>
        <dbReference type="Proteomes" id="UP000095285"/>
    </source>
</evidence>
<dbReference type="AlphaFoldDB" id="A0A1I7VW83"/>
<sequence>MHIIVAQTDNDWTKLKKNDKGPIKIPHCVEYQCNMIYNSKKSGIHPYNSDIHPEMTKSTRSSETLLDTYRNFLNTYQIHLRDINATNIFNRFKLIRSGINNLHLTETQVKSEIRKNISLKEEVSQLVRTQSIQIIPYGQRPTDWGTDPKVIYGWGNISSVTKIFLTPLSVEVIRRLTERAEMMLTAINPVSVIQHIYASCTFNCHKQPITEKNIVFVQDSLLPELNAHFGLPPFYITFFQGTIIDNGLLRDGKDKNNSTRSTATHCTVTVIYGRECYLSAFSNNQNDMQMICFDAQTLYHAQFAKIVYMRESKPSIDNWQTNFVTNWQQLNISRRLRHSNLIILCDLNVPNISLKGFINRRNLLHWINGSEIIIRTGEPRLRIYSGDQCFDKQSDVTLLQLAVMSSLRSWIHVLREFQQSIRHILVKYDEWLDLCMCKALSEALDLRDDLILTVCQSSLHEVKRHAIVMNACASCKLMLFLLHCSMNKDESERYNYWTNHSLALESFIVSKSDRKFALVALLNSWQELLAPHVKVMDLSIAKKYSRGLLPKNIKSVMGRFSATGEDDIAMERTIGSNISLSISNPKTNSASRGGVRVYRGITLIANLTSKFRKKT</sequence>
<accession>A0A1I7VW83</accession>
<reference evidence="1" key="1">
    <citation type="submission" date="2012-04" db="EMBL/GenBank/DDBJ databases">
        <title>The Genome Sequence of Loa loa.</title>
        <authorList>
            <consortium name="The Broad Institute Genome Sequencing Platform"/>
            <consortium name="Broad Institute Genome Sequencing Center for Infectious Disease"/>
            <person name="Nutman T.B."/>
            <person name="Fink D.L."/>
            <person name="Russ C."/>
            <person name="Young S."/>
            <person name="Zeng Q."/>
            <person name="Gargeya S."/>
            <person name="Alvarado L."/>
            <person name="Berlin A."/>
            <person name="Chapman S.B."/>
            <person name="Chen Z."/>
            <person name="Freedman E."/>
            <person name="Gellesch M."/>
            <person name="Goldberg J."/>
            <person name="Griggs A."/>
            <person name="Gujja S."/>
            <person name="Heilman E.R."/>
            <person name="Heiman D."/>
            <person name="Howarth C."/>
            <person name="Mehta T."/>
            <person name="Neiman D."/>
            <person name="Pearson M."/>
            <person name="Roberts A."/>
            <person name="Saif S."/>
            <person name="Shea T."/>
            <person name="Shenoy N."/>
            <person name="Sisk P."/>
            <person name="Stolte C."/>
            <person name="Sykes S."/>
            <person name="White J."/>
            <person name="Yandava C."/>
            <person name="Haas B."/>
            <person name="Henn M.R."/>
            <person name="Nusbaum C."/>
            <person name="Birren B."/>
        </authorList>
    </citation>
    <scope>NUCLEOTIDE SEQUENCE [LARGE SCALE GENOMIC DNA]</scope>
</reference>
<protein>
    <submittedName>
        <fullName evidence="2">Reverse transcriptase domain-containing protein</fullName>
    </submittedName>
</protein>
<name>A0A1I7VW83_LOALO</name>
<reference evidence="2" key="2">
    <citation type="submission" date="2016-11" db="UniProtKB">
        <authorList>
            <consortium name="WormBaseParasite"/>
        </authorList>
    </citation>
    <scope>IDENTIFICATION</scope>
</reference>
<keyword evidence="1" id="KW-1185">Reference proteome</keyword>
<proteinExistence type="predicted"/>
<organism evidence="1 2">
    <name type="scientific">Loa loa</name>
    <name type="common">Eye worm</name>
    <name type="synonym">Filaria loa</name>
    <dbReference type="NCBI Taxonomy" id="7209"/>
    <lineage>
        <taxon>Eukaryota</taxon>
        <taxon>Metazoa</taxon>
        <taxon>Ecdysozoa</taxon>
        <taxon>Nematoda</taxon>
        <taxon>Chromadorea</taxon>
        <taxon>Rhabditida</taxon>
        <taxon>Spirurina</taxon>
        <taxon>Spiruromorpha</taxon>
        <taxon>Filarioidea</taxon>
        <taxon>Onchocercidae</taxon>
        <taxon>Loa</taxon>
    </lineage>
</organism>
<dbReference type="WBParaSite" id="EN70_6980">
    <property type="protein sequence ID" value="EN70_6980"/>
    <property type="gene ID" value="EN70_6980"/>
</dbReference>